<dbReference type="CDD" id="cd07262">
    <property type="entry name" value="VOC_like"/>
    <property type="match status" value="1"/>
</dbReference>
<dbReference type="PROSITE" id="PS51819">
    <property type="entry name" value="VOC"/>
    <property type="match status" value="1"/>
</dbReference>
<dbReference type="RefSeq" id="WP_118286513.1">
    <property type="nucleotide sequence ID" value="NZ_CAXVIJ010000005.1"/>
</dbReference>
<dbReference type="EMBL" id="QRLP01000004">
    <property type="protein sequence ID" value="RHJ17143.1"/>
    <property type="molecule type" value="Genomic_DNA"/>
</dbReference>
<dbReference type="AlphaFoldDB" id="A0AAX1TWS7"/>
<dbReference type="PANTHER" id="PTHR35006">
    <property type="entry name" value="GLYOXALASE FAMILY PROTEIN (AFU_ORTHOLOGUE AFUA_5G14830)"/>
    <property type="match status" value="1"/>
</dbReference>
<feature type="domain" description="VOC" evidence="1">
    <location>
        <begin position="1"/>
        <end position="120"/>
    </location>
</feature>
<reference evidence="2 3" key="1">
    <citation type="submission" date="2018-08" db="EMBL/GenBank/DDBJ databases">
        <title>A genome reference for cultivated species of the human gut microbiota.</title>
        <authorList>
            <person name="Zou Y."/>
            <person name="Xue W."/>
            <person name="Luo G."/>
        </authorList>
    </citation>
    <scope>NUCLEOTIDE SEQUENCE [LARGE SCALE GENOMIC DNA]</scope>
    <source>
        <strain evidence="2 3">AM12-20</strain>
    </source>
</reference>
<dbReference type="Pfam" id="PF00903">
    <property type="entry name" value="Glyoxalase"/>
    <property type="match status" value="1"/>
</dbReference>
<evidence type="ECO:0000313" key="3">
    <source>
        <dbReference type="Proteomes" id="UP000284589"/>
    </source>
</evidence>
<evidence type="ECO:0000313" key="2">
    <source>
        <dbReference type="EMBL" id="RHJ17143.1"/>
    </source>
</evidence>
<dbReference type="InterPro" id="IPR029068">
    <property type="entry name" value="Glyas_Bleomycin-R_OHBP_Dase"/>
</dbReference>
<dbReference type="PANTHER" id="PTHR35006:SF2">
    <property type="entry name" value="GLYOXALASE FAMILY PROTEIN (AFU_ORTHOLOGUE AFUA_5G14830)"/>
    <property type="match status" value="1"/>
</dbReference>
<dbReference type="InterPro" id="IPR004360">
    <property type="entry name" value="Glyas_Fos-R_dOase_dom"/>
</dbReference>
<dbReference type="SUPFAM" id="SSF54593">
    <property type="entry name" value="Glyoxalase/Bleomycin resistance protein/Dihydroxybiphenyl dioxygenase"/>
    <property type="match status" value="1"/>
</dbReference>
<evidence type="ECO:0000259" key="1">
    <source>
        <dbReference type="PROSITE" id="PS51819"/>
    </source>
</evidence>
<dbReference type="Gene3D" id="3.10.180.10">
    <property type="entry name" value="2,3-Dihydroxybiphenyl 1,2-Dioxygenase, domain 1"/>
    <property type="match status" value="1"/>
</dbReference>
<dbReference type="Proteomes" id="UP000284589">
    <property type="component" value="Unassembled WGS sequence"/>
</dbReference>
<accession>A0AAX1TWS7</accession>
<name>A0AAX1TWS7_BIFAD</name>
<proteinExistence type="predicted"/>
<protein>
    <submittedName>
        <fullName evidence="2">VOC family protein</fullName>
    </submittedName>
</protein>
<gene>
    <name evidence="2" type="ORF">DW139_06735</name>
</gene>
<comment type="caution">
    <text evidence="2">The sequence shown here is derived from an EMBL/GenBank/DDBJ whole genome shotgun (WGS) entry which is preliminary data.</text>
</comment>
<organism evidence="2 3">
    <name type="scientific">Bifidobacterium adolescentis</name>
    <dbReference type="NCBI Taxonomy" id="1680"/>
    <lineage>
        <taxon>Bacteria</taxon>
        <taxon>Bacillati</taxon>
        <taxon>Actinomycetota</taxon>
        <taxon>Actinomycetes</taxon>
        <taxon>Bifidobacteriales</taxon>
        <taxon>Bifidobacteriaceae</taxon>
        <taxon>Bifidobacterium</taxon>
    </lineage>
</organism>
<sequence length="120" mass="12578">MINHVTVKVKDFEKEEAFYEAALTPLGYGKGPAFPGVQAFVAEDGSAVWVSTAAEGDAVAPIHVAFQAADNDAVKAFYEAGLANGGTDNGEPGPRPNYGPTYYAAFVHDPEGNNIEAMLA</sequence>
<dbReference type="InterPro" id="IPR037523">
    <property type="entry name" value="VOC_core"/>
</dbReference>